<evidence type="ECO:0000256" key="3">
    <source>
        <dbReference type="ARBA" id="ARBA00022452"/>
    </source>
</evidence>
<dbReference type="Pfam" id="PF07715">
    <property type="entry name" value="Plug"/>
    <property type="match status" value="1"/>
</dbReference>
<evidence type="ECO:0000256" key="5">
    <source>
        <dbReference type="ARBA" id="ARBA00022729"/>
    </source>
</evidence>
<dbReference type="PROSITE" id="PS52016">
    <property type="entry name" value="TONB_DEPENDENT_REC_3"/>
    <property type="match status" value="1"/>
</dbReference>
<dbReference type="PANTHER" id="PTHR30069:SF29">
    <property type="entry name" value="HEMOGLOBIN AND HEMOGLOBIN-HAPTOGLOBIN-BINDING PROTEIN 1-RELATED"/>
    <property type="match status" value="1"/>
</dbReference>
<dbReference type="Gene3D" id="2.60.40.1120">
    <property type="entry name" value="Carboxypeptidase-like, regulatory domain"/>
    <property type="match status" value="1"/>
</dbReference>
<evidence type="ECO:0000256" key="2">
    <source>
        <dbReference type="ARBA" id="ARBA00022448"/>
    </source>
</evidence>
<dbReference type="Pfam" id="PF13715">
    <property type="entry name" value="CarbopepD_reg_2"/>
    <property type="match status" value="1"/>
</dbReference>
<comment type="caution">
    <text evidence="14">The sequence shown here is derived from an EMBL/GenBank/DDBJ whole genome shotgun (WGS) entry which is preliminary data.</text>
</comment>
<dbReference type="InterPro" id="IPR037066">
    <property type="entry name" value="Plug_dom_sf"/>
</dbReference>
<evidence type="ECO:0000256" key="1">
    <source>
        <dbReference type="ARBA" id="ARBA00004571"/>
    </source>
</evidence>
<protein>
    <submittedName>
        <fullName evidence="14">Outer membrane receptor for ferrienterochelin and colicin</fullName>
    </submittedName>
</protein>
<evidence type="ECO:0000256" key="9">
    <source>
        <dbReference type="ARBA" id="ARBA00023237"/>
    </source>
</evidence>
<dbReference type="GO" id="GO:0015344">
    <property type="term" value="F:siderophore uptake transmembrane transporter activity"/>
    <property type="evidence" value="ECO:0007669"/>
    <property type="project" value="TreeGrafter"/>
</dbReference>
<gene>
    <name evidence="14" type="ORF">CLV25_101148</name>
</gene>
<dbReference type="InterPro" id="IPR000531">
    <property type="entry name" value="Beta-barrel_TonB"/>
</dbReference>
<dbReference type="InterPro" id="IPR039426">
    <property type="entry name" value="TonB-dep_rcpt-like"/>
</dbReference>
<dbReference type="Gene3D" id="2.40.170.20">
    <property type="entry name" value="TonB-dependent receptor, beta-barrel domain"/>
    <property type="match status" value="1"/>
</dbReference>
<evidence type="ECO:0000259" key="13">
    <source>
        <dbReference type="Pfam" id="PF07715"/>
    </source>
</evidence>
<feature type="domain" description="TonB-dependent receptor-like beta-barrel" evidence="12">
    <location>
        <begin position="291"/>
        <end position="689"/>
    </location>
</feature>
<sequence>MVALLLASAALGEGKGVTGKVYGTDSKGNRTPLPGANVMWLGTVQGTTTNGEGVFSIPQIAGKRKLVVSFIGYTNDTVNVESSSKMVEVVLSEAGVQLAGVTVRANQGGSYISKLQPAKVEVITQSGLQKLACCNLSESFENSASVTVGYADAVTGAKQIEMLGLSGLYSQLMEENMTLMRGIPSTYGLSAIPGSWMESIQVSKGAASVVNGYESITGQVNVEYKKPDTTDPLFLNLYGDSDGRMELNLNGGGKLNEKWSAMGLVHLSGNRMEVDHNNDGFLDIPKSNQVNLFGRVSYLDPGKLESRTGVKYLRDERLGGQLGFSESDRGSSSVWGSQMVNQGFSIFNKTGIPLPSNPNQSIGVITSYGYYDQNGFFGLRDYTSTQNSANVSLLYQSIIGNTNHKYVVGSSLNYDNIETVLDGASSTKEEAVPGAFAQYTYSYLDKLNVIVGARADHSSKYGWLLTPRVHVKYSVTPTFTIRVSGGRGYHSPNPIAENIGVLASSRQISIANGLGIEKAWNYGVNATKDFKLWGGRPASVSVDYYRTDFQNQMVVDQEHDIEHVLFYNLDGKSYSNSFQVDFRSEPLERFEVYLAYRLNDVHQTINGKLERKPLVNSYRALANLSYATKFDKWKFDFTAQLNGKSKLPDMSGYPAHYQMGEYSPSYPLLFAQITKKYRALDVYVGVENLLNYTQMHSIVGADNPFGPYFDSSFIWGPIMGRKIYGGLRWTISR</sequence>
<evidence type="ECO:0000256" key="11">
    <source>
        <dbReference type="RuleBase" id="RU003357"/>
    </source>
</evidence>
<dbReference type="InterPro" id="IPR012910">
    <property type="entry name" value="Plug_dom"/>
</dbReference>
<evidence type="ECO:0000313" key="14">
    <source>
        <dbReference type="EMBL" id="TCN72930.1"/>
    </source>
</evidence>
<comment type="similarity">
    <text evidence="10 11">Belongs to the TonB-dependent receptor family.</text>
</comment>
<keyword evidence="4 10" id="KW-0812">Transmembrane</keyword>
<reference evidence="14 15" key="1">
    <citation type="submission" date="2019-03" db="EMBL/GenBank/DDBJ databases">
        <title>Genomic Encyclopedia of Archaeal and Bacterial Type Strains, Phase II (KMG-II): from individual species to whole genera.</title>
        <authorList>
            <person name="Goeker M."/>
        </authorList>
    </citation>
    <scope>NUCLEOTIDE SEQUENCE [LARGE SCALE GENOMIC DNA]</scope>
    <source>
        <strain evidence="14 15">RL-C</strain>
    </source>
</reference>
<evidence type="ECO:0000256" key="4">
    <source>
        <dbReference type="ARBA" id="ARBA00022692"/>
    </source>
</evidence>
<evidence type="ECO:0000256" key="7">
    <source>
        <dbReference type="ARBA" id="ARBA00023136"/>
    </source>
</evidence>
<dbReference type="EMBL" id="SLWB01000001">
    <property type="protein sequence ID" value="TCN72930.1"/>
    <property type="molecule type" value="Genomic_DNA"/>
</dbReference>
<dbReference type="SUPFAM" id="SSF56935">
    <property type="entry name" value="Porins"/>
    <property type="match status" value="1"/>
</dbReference>
<dbReference type="InterPro" id="IPR036942">
    <property type="entry name" value="Beta-barrel_TonB_sf"/>
</dbReference>
<keyword evidence="9 10" id="KW-0998">Cell outer membrane</keyword>
<dbReference type="PANTHER" id="PTHR30069">
    <property type="entry name" value="TONB-DEPENDENT OUTER MEMBRANE RECEPTOR"/>
    <property type="match status" value="1"/>
</dbReference>
<feature type="domain" description="TonB-dependent receptor plug" evidence="13">
    <location>
        <begin position="116"/>
        <end position="218"/>
    </location>
</feature>
<keyword evidence="7 10" id="KW-0472">Membrane</keyword>
<keyword evidence="3 10" id="KW-1134">Transmembrane beta strand</keyword>
<dbReference type="Proteomes" id="UP000294830">
    <property type="component" value="Unassembled WGS sequence"/>
</dbReference>
<evidence type="ECO:0000313" key="15">
    <source>
        <dbReference type="Proteomes" id="UP000294830"/>
    </source>
</evidence>
<dbReference type="AlphaFoldDB" id="A0A4R2F6R8"/>
<evidence type="ECO:0000259" key="12">
    <source>
        <dbReference type="Pfam" id="PF00593"/>
    </source>
</evidence>
<proteinExistence type="inferred from homology"/>
<keyword evidence="8 14" id="KW-0675">Receptor</keyword>
<dbReference type="Pfam" id="PF00593">
    <property type="entry name" value="TonB_dep_Rec_b-barrel"/>
    <property type="match status" value="1"/>
</dbReference>
<keyword evidence="2 10" id="KW-0813">Transport</keyword>
<comment type="subcellular location">
    <subcellularLocation>
        <location evidence="1 10">Cell outer membrane</location>
        <topology evidence="1 10">Multi-pass membrane protein</topology>
    </subcellularLocation>
</comment>
<organism evidence="14 15">
    <name type="scientific">Acetobacteroides hydrogenigenes</name>
    <dbReference type="NCBI Taxonomy" id="979970"/>
    <lineage>
        <taxon>Bacteria</taxon>
        <taxon>Pseudomonadati</taxon>
        <taxon>Bacteroidota</taxon>
        <taxon>Bacteroidia</taxon>
        <taxon>Bacteroidales</taxon>
        <taxon>Rikenellaceae</taxon>
        <taxon>Acetobacteroides</taxon>
    </lineage>
</organism>
<evidence type="ECO:0000256" key="8">
    <source>
        <dbReference type="ARBA" id="ARBA00023170"/>
    </source>
</evidence>
<dbReference type="GO" id="GO:0009279">
    <property type="term" value="C:cell outer membrane"/>
    <property type="evidence" value="ECO:0007669"/>
    <property type="project" value="UniProtKB-SubCell"/>
</dbReference>
<evidence type="ECO:0000256" key="10">
    <source>
        <dbReference type="PROSITE-ProRule" id="PRU01360"/>
    </source>
</evidence>
<keyword evidence="15" id="KW-1185">Reference proteome</keyword>
<keyword evidence="5" id="KW-0732">Signal</keyword>
<dbReference type="Gene3D" id="2.170.130.10">
    <property type="entry name" value="TonB-dependent receptor, plug domain"/>
    <property type="match status" value="1"/>
</dbReference>
<dbReference type="GO" id="GO:0044718">
    <property type="term" value="P:siderophore transmembrane transport"/>
    <property type="evidence" value="ECO:0007669"/>
    <property type="project" value="TreeGrafter"/>
</dbReference>
<accession>A0A4R2F6R8</accession>
<keyword evidence="6 11" id="KW-0798">TonB box</keyword>
<dbReference type="SUPFAM" id="SSF49464">
    <property type="entry name" value="Carboxypeptidase regulatory domain-like"/>
    <property type="match status" value="1"/>
</dbReference>
<dbReference type="InterPro" id="IPR008969">
    <property type="entry name" value="CarboxyPept-like_regulatory"/>
</dbReference>
<name>A0A4R2F6R8_9BACT</name>
<evidence type="ECO:0000256" key="6">
    <source>
        <dbReference type="ARBA" id="ARBA00023077"/>
    </source>
</evidence>